<accession>A0A4R4EA33</accession>
<evidence type="ECO:0000259" key="1">
    <source>
        <dbReference type="Pfam" id="PF00534"/>
    </source>
</evidence>
<feature type="domain" description="Glycosyl transferase family 1" evidence="1">
    <location>
        <begin position="197"/>
        <end position="360"/>
    </location>
</feature>
<proteinExistence type="predicted"/>
<sequence length="389" mass="44219">MPTNLPKRGAQALHICMVAPEQIPVPPIVAGSVEICMYAIAKELAEQHEVTIISRSHPKQDPVTIRGKLTIIRVSNHKRGYIDSVLKVMQGKTFDLIQVDNRPQYAARIKAMFPWTPVSLFMHSLTFVTPPHSTLEQARACLDQVDLIIANSSSLQDELQRHFPECRVPIYKTFLGVNPQVFRMPLRDEKLLIRKKYKVSHTFNILFVGRIIPRKGIQVLIQAVRMLKSKIPHVRLIIAGGTTSKSYFNKMKKYAAAMHVPTVFTGYIPHRHLPQVYWLGDCFVCPSQRHEAFGLVNVEAMASGVPVVASANGGIKEIIHDGVNGLLVHHYHHPREFAQTIHKLITRPDYAESLSMYAHQDVMNRFTWTHTASQLEKIYFHYLMNGWGD</sequence>
<dbReference type="InterPro" id="IPR050194">
    <property type="entry name" value="Glycosyltransferase_grp1"/>
</dbReference>
<dbReference type="CDD" id="cd03801">
    <property type="entry name" value="GT4_PimA-like"/>
    <property type="match status" value="1"/>
</dbReference>
<dbReference type="GO" id="GO:0016757">
    <property type="term" value="F:glycosyltransferase activity"/>
    <property type="evidence" value="ECO:0007669"/>
    <property type="project" value="InterPro"/>
</dbReference>
<keyword evidence="3" id="KW-0808">Transferase</keyword>
<organism evidence="3 4">
    <name type="scientific">Paenibacillus albiflavus</name>
    <dbReference type="NCBI Taxonomy" id="2545760"/>
    <lineage>
        <taxon>Bacteria</taxon>
        <taxon>Bacillati</taxon>
        <taxon>Bacillota</taxon>
        <taxon>Bacilli</taxon>
        <taxon>Bacillales</taxon>
        <taxon>Paenibacillaceae</taxon>
        <taxon>Paenibacillus</taxon>
    </lineage>
</organism>
<dbReference type="PANTHER" id="PTHR45947:SF3">
    <property type="entry name" value="SULFOQUINOVOSYL TRANSFERASE SQD2"/>
    <property type="match status" value="1"/>
</dbReference>
<comment type="caution">
    <text evidence="3">The sequence shown here is derived from an EMBL/GenBank/DDBJ whole genome shotgun (WGS) entry which is preliminary data.</text>
</comment>
<dbReference type="Gene3D" id="3.40.50.2000">
    <property type="entry name" value="Glycogen Phosphorylase B"/>
    <property type="match status" value="2"/>
</dbReference>
<dbReference type="InterPro" id="IPR028098">
    <property type="entry name" value="Glyco_trans_4-like_N"/>
</dbReference>
<dbReference type="PANTHER" id="PTHR45947">
    <property type="entry name" value="SULFOQUINOVOSYL TRANSFERASE SQD2"/>
    <property type="match status" value="1"/>
</dbReference>
<dbReference type="Proteomes" id="UP000295418">
    <property type="component" value="Unassembled WGS sequence"/>
</dbReference>
<dbReference type="InterPro" id="IPR001296">
    <property type="entry name" value="Glyco_trans_1"/>
</dbReference>
<dbReference type="RefSeq" id="WP_132419082.1">
    <property type="nucleotide sequence ID" value="NZ_SKFG01000016.1"/>
</dbReference>
<dbReference type="SUPFAM" id="SSF53756">
    <property type="entry name" value="UDP-Glycosyltransferase/glycogen phosphorylase"/>
    <property type="match status" value="1"/>
</dbReference>
<evidence type="ECO:0000313" key="3">
    <source>
        <dbReference type="EMBL" id="TCZ75893.1"/>
    </source>
</evidence>
<dbReference type="Pfam" id="PF00534">
    <property type="entry name" value="Glycos_transf_1"/>
    <property type="match status" value="1"/>
</dbReference>
<keyword evidence="4" id="KW-1185">Reference proteome</keyword>
<protein>
    <submittedName>
        <fullName evidence="3">Glycosyltransferase family 1 protein</fullName>
    </submittedName>
</protein>
<evidence type="ECO:0000259" key="2">
    <source>
        <dbReference type="Pfam" id="PF13439"/>
    </source>
</evidence>
<evidence type="ECO:0000313" key="4">
    <source>
        <dbReference type="Proteomes" id="UP000295418"/>
    </source>
</evidence>
<gene>
    <name evidence="3" type="ORF">E0485_16090</name>
</gene>
<feature type="domain" description="Glycosyltransferase subfamily 4-like N-terminal" evidence="2">
    <location>
        <begin position="33"/>
        <end position="167"/>
    </location>
</feature>
<dbReference type="EMBL" id="SKFG01000016">
    <property type="protein sequence ID" value="TCZ75893.1"/>
    <property type="molecule type" value="Genomic_DNA"/>
</dbReference>
<dbReference type="OrthoDB" id="139410at2"/>
<dbReference type="AlphaFoldDB" id="A0A4R4EA33"/>
<name>A0A4R4EA33_9BACL</name>
<reference evidence="3 4" key="1">
    <citation type="submission" date="2019-03" db="EMBL/GenBank/DDBJ databases">
        <authorList>
            <person name="Kim M.K.M."/>
        </authorList>
    </citation>
    <scope>NUCLEOTIDE SEQUENCE [LARGE SCALE GENOMIC DNA]</scope>
    <source>
        <strain evidence="3 4">18JY21-1</strain>
    </source>
</reference>
<dbReference type="Pfam" id="PF13439">
    <property type="entry name" value="Glyco_transf_4"/>
    <property type="match status" value="1"/>
</dbReference>